<dbReference type="InterPro" id="IPR006119">
    <property type="entry name" value="Resolv_N"/>
</dbReference>
<dbReference type="InterPro" id="IPR038109">
    <property type="entry name" value="DNA_bind_recomb_sf"/>
</dbReference>
<keyword evidence="6" id="KW-1185">Reference proteome</keyword>
<evidence type="ECO:0000256" key="2">
    <source>
        <dbReference type="SAM" id="MobiDB-lite"/>
    </source>
</evidence>
<dbReference type="InterPro" id="IPR050639">
    <property type="entry name" value="SSR_resolvase"/>
</dbReference>
<feature type="domain" description="Resolvase/invertase-type recombinase catalytic" evidence="3">
    <location>
        <begin position="78"/>
        <end position="227"/>
    </location>
</feature>
<gene>
    <name evidence="5" type="ORF">ABS362_16635</name>
</gene>
<dbReference type="Proteomes" id="UP001476807">
    <property type="component" value="Unassembled WGS sequence"/>
</dbReference>
<evidence type="ECO:0000259" key="4">
    <source>
        <dbReference type="PROSITE" id="PS51737"/>
    </source>
</evidence>
<dbReference type="RefSeq" id="WP_350413817.1">
    <property type="nucleotide sequence ID" value="NZ_JBEOKT010000019.1"/>
</dbReference>
<dbReference type="SMART" id="SM00857">
    <property type="entry name" value="Resolvase"/>
    <property type="match status" value="1"/>
</dbReference>
<dbReference type="Pfam" id="PF07508">
    <property type="entry name" value="Recombinase"/>
    <property type="match status" value="1"/>
</dbReference>
<dbReference type="EMBL" id="JBEOKT010000019">
    <property type="protein sequence ID" value="MER2999180.1"/>
    <property type="molecule type" value="Genomic_DNA"/>
</dbReference>
<dbReference type="CDD" id="cd00338">
    <property type="entry name" value="Ser_Recombinase"/>
    <property type="match status" value="1"/>
</dbReference>
<dbReference type="InterPro" id="IPR011109">
    <property type="entry name" value="DNA_bind_recombinase_dom"/>
</dbReference>
<accession>A0ABV1RXT1</accession>
<feature type="coiled-coil region" evidence="1">
    <location>
        <begin position="434"/>
        <end position="461"/>
    </location>
</feature>
<dbReference type="PANTHER" id="PTHR30461">
    <property type="entry name" value="DNA-INVERTASE FROM LAMBDOID PROPHAGE"/>
    <property type="match status" value="1"/>
</dbReference>
<sequence>MKKQTTAALLEVAKAAPKTKKAAKTTVAKAKAKTVNNKPATAKKPAALRSTTGKGNELSIFARPLQKGSKKATPRGKVAIIYTRVSTKEQAETNQSLSTQLDRCTAYAERHGYQVVGKFGGTYESAKSDERKEFQKMLEFVKKSKLRVGYIIVYSHDRFSRTGSSAIGIVDELGRMGISVVAVTQPVDTQTAAGKLQQGIQFLFSQFDNDQRREKCMTGMEARVRRGFWVGKVPMGYDKVIVGKDVVLKPNKTGKLIRLAFQLKAEQGLSNTDIIKRLKAQGLVLYNQTITKLFKNPFYCGLISHGLLEDGEVVEGQHEPLITRQMFLKVNGLQAQNAHGYTQVKEDEELPLRHHIKCGSCRKPLTGYEMKKKQIHYYKCNTIGCKLNRNANKLHNLYEGFLTELEVDPRYLPKLAEIMEETYYKLTEESRIDEKRLTTQHTELKKKLDTLERRYAFGEIEKDLFTKFSTELKAELLEIEQNLEKCAPALSNPKEFIKMGLEKAVTISQSWSKANVQARKQLQAMVFPDGVYYDREMESYRTQRVNGFFALSSQIQGFLVEKEKGKSDQNNHFSLSVVRRATKPLIVAKYQQVKPLF</sequence>
<evidence type="ECO:0000313" key="5">
    <source>
        <dbReference type="EMBL" id="MER2999180.1"/>
    </source>
</evidence>
<reference evidence="5 6" key="1">
    <citation type="submission" date="2024-06" db="EMBL/GenBank/DDBJ databases">
        <title>Pontibacter populi HYL7-15.</title>
        <authorList>
            <person name="Kim M.K."/>
        </authorList>
    </citation>
    <scope>NUCLEOTIDE SEQUENCE [LARGE SCALE GENOMIC DNA]</scope>
    <source>
        <strain evidence="5 6">HYL7-15</strain>
    </source>
</reference>
<dbReference type="PROSITE" id="PS51736">
    <property type="entry name" value="RECOMBINASES_3"/>
    <property type="match status" value="1"/>
</dbReference>
<keyword evidence="1" id="KW-0175">Coiled coil</keyword>
<evidence type="ECO:0000259" key="3">
    <source>
        <dbReference type="PROSITE" id="PS51736"/>
    </source>
</evidence>
<protein>
    <submittedName>
        <fullName evidence="5">Recombinase family protein</fullName>
    </submittedName>
</protein>
<dbReference type="SUPFAM" id="SSF53041">
    <property type="entry name" value="Resolvase-like"/>
    <property type="match status" value="1"/>
</dbReference>
<proteinExistence type="predicted"/>
<evidence type="ECO:0000256" key="1">
    <source>
        <dbReference type="SAM" id="Coils"/>
    </source>
</evidence>
<dbReference type="PROSITE" id="PS51737">
    <property type="entry name" value="RECOMBINASE_DNA_BIND"/>
    <property type="match status" value="1"/>
</dbReference>
<organism evidence="5 6">
    <name type="scientific">Pontibacter populi</name>
    <dbReference type="NCBI Taxonomy" id="890055"/>
    <lineage>
        <taxon>Bacteria</taxon>
        <taxon>Pseudomonadati</taxon>
        <taxon>Bacteroidota</taxon>
        <taxon>Cytophagia</taxon>
        <taxon>Cytophagales</taxon>
        <taxon>Hymenobacteraceae</taxon>
        <taxon>Pontibacter</taxon>
    </lineage>
</organism>
<feature type="region of interest" description="Disordered" evidence="2">
    <location>
        <begin position="29"/>
        <end position="51"/>
    </location>
</feature>
<dbReference type="Pfam" id="PF00239">
    <property type="entry name" value="Resolvase"/>
    <property type="match status" value="1"/>
</dbReference>
<feature type="domain" description="Recombinase" evidence="4">
    <location>
        <begin position="234"/>
        <end position="340"/>
    </location>
</feature>
<dbReference type="PANTHER" id="PTHR30461:SF23">
    <property type="entry name" value="DNA RECOMBINASE-RELATED"/>
    <property type="match status" value="1"/>
</dbReference>
<dbReference type="InterPro" id="IPR036162">
    <property type="entry name" value="Resolvase-like_N_sf"/>
</dbReference>
<dbReference type="Gene3D" id="3.90.1750.20">
    <property type="entry name" value="Putative Large Serine Recombinase, Chain B, Domain 2"/>
    <property type="match status" value="1"/>
</dbReference>
<name>A0ABV1RXT1_9BACT</name>
<feature type="compositionally biased region" description="Low complexity" evidence="2">
    <location>
        <begin position="29"/>
        <end position="47"/>
    </location>
</feature>
<comment type="caution">
    <text evidence="5">The sequence shown here is derived from an EMBL/GenBank/DDBJ whole genome shotgun (WGS) entry which is preliminary data.</text>
</comment>
<dbReference type="Gene3D" id="3.40.50.1390">
    <property type="entry name" value="Resolvase, N-terminal catalytic domain"/>
    <property type="match status" value="1"/>
</dbReference>
<evidence type="ECO:0000313" key="6">
    <source>
        <dbReference type="Proteomes" id="UP001476807"/>
    </source>
</evidence>